<feature type="compositionally biased region" description="Pro residues" evidence="1">
    <location>
        <begin position="478"/>
        <end position="492"/>
    </location>
</feature>
<dbReference type="OrthoDB" id="3049698at2759"/>
<dbReference type="Proteomes" id="UP000054279">
    <property type="component" value="Unassembled WGS sequence"/>
</dbReference>
<dbReference type="HOGENOM" id="CLU_028758_0_0_1"/>
<sequence>MSCGPSIEVIECICSKSSCTIKLPPVKEHKWKTCKKHREDSRLRKEKRVLESLTAVSECQESTNNVHVPHQPHTDIQASAINSDIPKPSKRPRTEGMENQGNGEDASASATEKSRKKRVKKMQVLRFDSTRGLFNSMKAIFKQDASVEYCGSYEIPIDPHISYRDRVKFIVEEIWKITGYRWTVVNYEPLVDGISSRYHCCQDAAHKKKPKKEKGLKPGCRPRDNLGMDRFECGSYLHISISALRQLQKQMVYIRLDHHKRHIPYYDVTLPEEVQAMIRENIWNVPSAIASKVQLTHPNITSQQVYRAWVTFSETPWRRDDNQLDSARELLEELKQDDEVDVFELEMAPGVTALDWGLKKVISRLKSQIVEVALDATSLKNSYEVNPRFVHTDKDIAEIKSAKTVWTSSKHQLCWWHIKKAVNTRLKKSKCSTTPYDPLIPKNEFDFIDLSFIPHVREDPNDVEDPEDILASSKLPPTSTPPVPTGMPPPNSANPGSNSLHIKIKIPAGYQMPDLPEESDIDSDDDASGTNPRSFCPSVYRESII</sequence>
<name>A0A0C9UV37_SPHS4</name>
<gene>
    <name evidence="2" type="ORF">M422DRAFT_269650</name>
</gene>
<accession>A0A0C9UV37</accession>
<reference evidence="2 3" key="1">
    <citation type="submission" date="2014-06" db="EMBL/GenBank/DDBJ databases">
        <title>Evolutionary Origins and Diversification of the Mycorrhizal Mutualists.</title>
        <authorList>
            <consortium name="DOE Joint Genome Institute"/>
            <consortium name="Mycorrhizal Genomics Consortium"/>
            <person name="Kohler A."/>
            <person name="Kuo A."/>
            <person name="Nagy L.G."/>
            <person name="Floudas D."/>
            <person name="Copeland A."/>
            <person name="Barry K.W."/>
            <person name="Cichocki N."/>
            <person name="Veneault-Fourrey C."/>
            <person name="LaButti K."/>
            <person name="Lindquist E.A."/>
            <person name="Lipzen A."/>
            <person name="Lundell T."/>
            <person name="Morin E."/>
            <person name="Murat C."/>
            <person name="Riley R."/>
            <person name="Ohm R."/>
            <person name="Sun H."/>
            <person name="Tunlid A."/>
            <person name="Henrissat B."/>
            <person name="Grigoriev I.V."/>
            <person name="Hibbett D.S."/>
            <person name="Martin F."/>
        </authorList>
    </citation>
    <scope>NUCLEOTIDE SEQUENCE [LARGE SCALE GENOMIC DNA]</scope>
    <source>
        <strain evidence="2 3">SS14</strain>
    </source>
</reference>
<keyword evidence="3" id="KW-1185">Reference proteome</keyword>
<evidence type="ECO:0008006" key="4">
    <source>
        <dbReference type="Google" id="ProtNLM"/>
    </source>
</evidence>
<dbReference type="AlphaFoldDB" id="A0A0C9UV37"/>
<evidence type="ECO:0000256" key="1">
    <source>
        <dbReference type="SAM" id="MobiDB-lite"/>
    </source>
</evidence>
<proteinExistence type="predicted"/>
<dbReference type="EMBL" id="KN837292">
    <property type="protein sequence ID" value="KIJ29035.1"/>
    <property type="molecule type" value="Genomic_DNA"/>
</dbReference>
<feature type="region of interest" description="Disordered" evidence="1">
    <location>
        <begin position="458"/>
        <end position="545"/>
    </location>
</feature>
<protein>
    <recommendedName>
        <fullName evidence="4">MULE transposase domain-containing protein</fullName>
    </recommendedName>
</protein>
<organism evidence="2 3">
    <name type="scientific">Sphaerobolus stellatus (strain SS14)</name>
    <dbReference type="NCBI Taxonomy" id="990650"/>
    <lineage>
        <taxon>Eukaryota</taxon>
        <taxon>Fungi</taxon>
        <taxon>Dikarya</taxon>
        <taxon>Basidiomycota</taxon>
        <taxon>Agaricomycotina</taxon>
        <taxon>Agaricomycetes</taxon>
        <taxon>Phallomycetidae</taxon>
        <taxon>Geastrales</taxon>
        <taxon>Sphaerobolaceae</taxon>
        <taxon>Sphaerobolus</taxon>
    </lineage>
</organism>
<feature type="compositionally biased region" description="Acidic residues" evidence="1">
    <location>
        <begin position="515"/>
        <end position="527"/>
    </location>
</feature>
<evidence type="ECO:0000313" key="2">
    <source>
        <dbReference type="EMBL" id="KIJ29035.1"/>
    </source>
</evidence>
<evidence type="ECO:0000313" key="3">
    <source>
        <dbReference type="Proteomes" id="UP000054279"/>
    </source>
</evidence>
<feature type="region of interest" description="Disordered" evidence="1">
    <location>
        <begin position="76"/>
        <end position="119"/>
    </location>
</feature>